<sequence>MKQPELRHLCDLKVDLAAPMELGPSPRGLRRIIPIVGGTVAGERLSGRILALGADWQTILADGTAELDTRYAIESHDGALIDIRNFGFRHGPPEVLARVAKGERVDPSDYYMRTHPRFETGDARYQWLNRMICVGTGGRFTDHVRVTVYEVS</sequence>
<dbReference type="RefSeq" id="WP_013654466.1">
    <property type="nucleotide sequence ID" value="NC_015259.1"/>
</dbReference>
<dbReference type="InterPro" id="IPR020915">
    <property type="entry name" value="UPF0311"/>
</dbReference>
<dbReference type="PATRIC" id="fig|991905.3.peg.3853"/>
<dbReference type="AlphaFoldDB" id="F2J3M1"/>
<keyword evidence="3" id="KW-1185">Reference proteome</keyword>
<protein>
    <recommendedName>
        <fullName evidence="1">UPF0311 protein SL003B_3736</fullName>
    </recommendedName>
</protein>
<proteinExistence type="inferred from homology"/>
<dbReference type="Proteomes" id="UP000008130">
    <property type="component" value="Chromosome"/>
</dbReference>
<dbReference type="eggNOG" id="ENOG5032SS8">
    <property type="taxonomic scope" value="Bacteria"/>
</dbReference>
<dbReference type="HAMAP" id="MF_00775">
    <property type="entry name" value="UPF0311"/>
    <property type="match status" value="1"/>
</dbReference>
<dbReference type="Gene3D" id="2.40.160.20">
    <property type="match status" value="1"/>
</dbReference>
<accession>F2J3M1</accession>
<gene>
    <name evidence="2" type="ordered locus">SL003B_3736</name>
</gene>
<dbReference type="Pfam" id="PF11578">
    <property type="entry name" value="DUF3237"/>
    <property type="match status" value="1"/>
</dbReference>
<dbReference type="KEGG" id="pgv:SL003B_3736"/>
<dbReference type="HOGENOM" id="CLU_096872_4_1_5"/>
<organism evidence="2 3">
    <name type="scientific">Polymorphum gilvum (strain LMG 25793 / CGMCC 1.9160 / SL003B-26A1)</name>
    <dbReference type="NCBI Taxonomy" id="991905"/>
    <lineage>
        <taxon>Bacteria</taxon>
        <taxon>Pseudomonadati</taxon>
        <taxon>Pseudomonadota</taxon>
        <taxon>Alphaproteobacteria</taxon>
        <taxon>Rhodobacterales</taxon>
        <taxon>Paracoccaceae</taxon>
        <taxon>Polymorphum</taxon>
    </lineage>
</organism>
<dbReference type="STRING" id="991905.SL003B_3736"/>
<evidence type="ECO:0000256" key="1">
    <source>
        <dbReference type="HAMAP-Rule" id="MF_00775"/>
    </source>
</evidence>
<dbReference type="PANTHER" id="PTHR37315">
    <property type="entry name" value="UPF0311 PROTEIN BLR7842"/>
    <property type="match status" value="1"/>
</dbReference>
<dbReference type="OrthoDB" id="5294829at2"/>
<evidence type="ECO:0000313" key="3">
    <source>
        <dbReference type="Proteomes" id="UP000008130"/>
    </source>
</evidence>
<name>F2J3M1_POLGS</name>
<dbReference type="PANTHER" id="PTHR37315:SF1">
    <property type="entry name" value="UPF0311 PROTEIN BLR7842"/>
    <property type="match status" value="1"/>
</dbReference>
<evidence type="ECO:0000313" key="2">
    <source>
        <dbReference type="EMBL" id="ADZ72157.1"/>
    </source>
</evidence>
<reference evidence="2 3" key="1">
    <citation type="journal article" date="2011" name="J. Bacteriol.">
        <title>Complete genome sequence of Polymorphum gilvum SL003B-26A1T, a crude oil-degrading bacterium from oil-polluted saline soil.</title>
        <authorList>
            <person name="Li S.G."/>
            <person name="Tang Y.Q."/>
            <person name="Nie Y."/>
            <person name="Cai M."/>
            <person name="Wu X.L."/>
        </authorList>
    </citation>
    <scope>NUCLEOTIDE SEQUENCE [LARGE SCALE GENOMIC DNA]</scope>
    <source>
        <strain evidence="3">LMG 25793 / CGMCC 1.9160 / SL003B-26A1</strain>
    </source>
</reference>
<comment type="similarity">
    <text evidence="1">Belongs to the UPF0311 family.</text>
</comment>
<dbReference type="EMBL" id="CP002568">
    <property type="protein sequence ID" value="ADZ72157.1"/>
    <property type="molecule type" value="Genomic_DNA"/>
</dbReference>